<evidence type="ECO:0008006" key="3">
    <source>
        <dbReference type="Google" id="ProtNLM"/>
    </source>
</evidence>
<name>A0A6P1ZCK3_9BACT</name>
<dbReference type="EMBL" id="QMIF01000018">
    <property type="protein sequence ID" value="TVM30985.1"/>
    <property type="molecule type" value="Genomic_DNA"/>
</dbReference>
<reference evidence="1 2" key="1">
    <citation type="submission" date="2018-06" db="EMBL/GenBank/DDBJ databases">
        <title>Complete genome of Desulfovibrio marinus P48SEP.</title>
        <authorList>
            <person name="Crispim J.S."/>
            <person name="Vidigal P.M.P."/>
            <person name="Silva L.C.F."/>
            <person name="Araujo L.C."/>
            <person name="Laguardia C.N."/>
            <person name="Dias R.S."/>
            <person name="Sousa M.P."/>
            <person name="Paula S.O."/>
            <person name="Silva C."/>
        </authorList>
    </citation>
    <scope>NUCLEOTIDE SEQUENCE [LARGE SCALE GENOMIC DNA]</scope>
    <source>
        <strain evidence="1 2">P48SEP</strain>
    </source>
</reference>
<comment type="caution">
    <text evidence="1">The sequence shown here is derived from an EMBL/GenBank/DDBJ whole genome shotgun (WGS) entry which is preliminary data.</text>
</comment>
<evidence type="ECO:0000313" key="1">
    <source>
        <dbReference type="EMBL" id="TVM30985.1"/>
    </source>
</evidence>
<dbReference type="OrthoDB" id="5450014at2"/>
<evidence type="ECO:0000313" key="2">
    <source>
        <dbReference type="Proteomes" id="UP000434052"/>
    </source>
</evidence>
<organism evidence="1 2">
    <name type="scientific">Oceanidesulfovibrio marinus</name>
    <dbReference type="NCBI Taxonomy" id="370038"/>
    <lineage>
        <taxon>Bacteria</taxon>
        <taxon>Pseudomonadati</taxon>
        <taxon>Thermodesulfobacteriota</taxon>
        <taxon>Desulfovibrionia</taxon>
        <taxon>Desulfovibrionales</taxon>
        <taxon>Desulfovibrionaceae</taxon>
        <taxon>Oceanidesulfovibrio</taxon>
    </lineage>
</organism>
<accession>A0A6P1ZCK3</accession>
<dbReference type="Proteomes" id="UP000434052">
    <property type="component" value="Unassembled WGS sequence"/>
</dbReference>
<proteinExistence type="predicted"/>
<protein>
    <recommendedName>
        <fullName evidence="3">TrfA protein</fullName>
    </recommendedName>
</protein>
<gene>
    <name evidence="1" type="ORF">DQK91_19280</name>
</gene>
<dbReference type="RefSeq" id="WP_144307042.1">
    <property type="nucleotide sequence ID" value="NZ_QMIF01000018.1"/>
</dbReference>
<sequence length="296" mass="32390">MFSTFLPFHDPEDTAAVGPLALNSQDFFETSPVSFNVQKPIRYFVSSLFSAGTGHRELVREAPLASLSRSKRYTYSGAPLDQFDLDVLLHCTAAAGSSRRRGAWTEHAQLVRTLGKRNDAATRKRVCESLARLQECTIGIEGDGYRYMTRLVNRALLDEGAGASLVEVNSDFADSIRSMRGLDLLMQERRAMGANGLAKWLHGVLWIIPAGFSSNFATLSKLCGMRSTSSHGFRTRCLGALDLLVTNGVVTEYSVEDSGGLYVSGRRNNTRANACGFFSLPDTQRGCSRETVCAHA</sequence>
<dbReference type="AlphaFoldDB" id="A0A6P1ZCK3"/>